<dbReference type="Gene3D" id="3.10.20.30">
    <property type="match status" value="1"/>
</dbReference>
<dbReference type="AlphaFoldDB" id="M9R809"/>
<evidence type="ECO:0000313" key="1">
    <source>
        <dbReference type="EMBL" id="AGI67908.1"/>
    </source>
</evidence>
<sequence>MKIEVNGEPREIKATDLSHALAELGWGDARVATALNGVFVPAALRDDTPLSAGDHIEVLTAMQGG</sequence>
<keyword evidence="2" id="KW-1185">Reference proteome</keyword>
<dbReference type="RefSeq" id="WP_015499930.1">
    <property type="nucleotide sequence ID" value="NC_020911.1"/>
</dbReference>
<dbReference type="InterPro" id="IPR016155">
    <property type="entry name" value="Mopterin_synth/thiamin_S_b"/>
</dbReference>
<dbReference type="PANTHER" id="PTHR34472">
    <property type="entry name" value="SULFUR CARRIER PROTEIN THIS"/>
    <property type="match status" value="1"/>
</dbReference>
<dbReference type="PANTHER" id="PTHR34472:SF1">
    <property type="entry name" value="SULFUR CARRIER PROTEIN THIS"/>
    <property type="match status" value="1"/>
</dbReference>
<dbReference type="eggNOG" id="COG2104">
    <property type="taxonomic scope" value="Bacteria"/>
</dbReference>
<dbReference type="InterPro" id="IPR012675">
    <property type="entry name" value="Beta-grasp_dom_sf"/>
</dbReference>
<dbReference type="SUPFAM" id="SSF54285">
    <property type="entry name" value="MoaD/ThiS"/>
    <property type="match status" value="1"/>
</dbReference>
<gene>
    <name evidence="1" type="primary">thiS</name>
    <name evidence="1" type="ORF">OAN307_c22840</name>
</gene>
<accession>M9R809</accession>
<dbReference type="KEGG" id="oat:OAN307_c22840"/>
<dbReference type="HOGENOM" id="CLU_174611_2_0_5"/>
<dbReference type="Pfam" id="PF02597">
    <property type="entry name" value="ThiS"/>
    <property type="match status" value="1"/>
</dbReference>
<proteinExistence type="predicted"/>
<dbReference type="OrthoDB" id="197113at2"/>
<dbReference type="Proteomes" id="UP000005307">
    <property type="component" value="Chromosome"/>
</dbReference>
<dbReference type="InterPro" id="IPR010035">
    <property type="entry name" value="Thi_S"/>
</dbReference>
<organism evidence="1 2">
    <name type="scientific">Octadecabacter antarcticus 307</name>
    <dbReference type="NCBI Taxonomy" id="391626"/>
    <lineage>
        <taxon>Bacteria</taxon>
        <taxon>Pseudomonadati</taxon>
        <taxon>Pseudomonadota</taxon>
        <taxon>Alphaproteobacteria</taxon>
        <taxon>Rhodobacterales</taxon>
        <taxon>Roseobacteraceae</taxon>
        <taxon>Octadecabacter</taxon>
    </lineage>
</organism>
<reference evidence="1 2" key="1">
    <citation type="journal article" date="2013" name="PLoS ONE">
        <title>Poles Apart: Arctic and Antarctic Octadecabacter strains Share High Genome Plasticity and a New Type of Xanthorhodopsin.</title>
        <authorList>
            <person name="Vollmers J."/>
            <person name="Voget S."/>
            <person name="Dietrich S."/>
            <person name="Gollnow K."/>
            <person name="Smits M."/>
            <person name="Meyer K."/>
            <person name="Brinkhoff T."/>
            <person name="Simon M."/>
            <person name="Daniel R."/>
        </authorList>
    </citation>
    <scope>NUCLEOTIDE SEQUENCE [LARGE SCALE GENOMIC DNA]</scope>
    <source>
        <strain evidence="1 2">307</strain>
    </source>
</reference>
<dbReference type="NCBIfam" id="TIGR01683">
    <property type="entry name" value="thiS"/>
    <property type="match status" value="1"/>
</dbReference>
<dbReference type="CDD" id="cd00565">
    <property type="entry name" value="Ubl_ThiS"/>
    <property type="match status" value="1"/>
</dbReference>
<dbReference type="InterPro" id="IPR003749">
    <property type="entry name" value="ThiS/MoaD-like"/>
</dbReference>
<dbReference type="STRING" id="391626.OAN307_c22840"/>
<evidence type="ECO:0000313" key="2">
    <source>
        <dbReference type="Proteomes" id="UP000005307"/>
    </source>
</evidence>
<dbReference type="EMBL" id="CP003740">
    <property type="protein sequence ID" value="AGI67908.1"/>
    <property type="molecule type" value="Genomic_DNA"/>
</dbReference>
<name>M9R809_9RHOB</name>
<protein>
    <submittedName>
        <fullName evidence="1">Thiamine biosynthesis protein thiS</fullName>
    </submittedName>
</protein>